<evidence type="ECO:0008006" key="3">
    <source>
        <dbReference type="Google" id="ProtNLM"/>
    </source>
</evidence>
<evidence type="ECO:0000313" key="2">
    <source>
        <dbReference type="Proteomes" id="UP000609651"/>
    </source>
</evidence>
<keyword evidence="2" id="KW-1185">Reference proteome</keyword>
<dbReference type="Gene3D" id="3.20.20.80">
    <property type="entry name" value="Glycosidases"/>
    <property type="match status" value="2"/>
</dbReference>
<name>A0ABX1V814_9PLAN</name>
<dbReference type="Proteomes" id="UP000609651">
    <property type="component" value="Unassembled WGS sequence"/>
</dbReference>
<accession>A0ABX1V814</accession>
<gene>
    <name evidence="1" type="ORF">LzC2_03660</name>
</gene>
<proteinExistence type="predicted"/>
<protein>
    <recommendedName>
        <fullName evidence="3">Agarase</fullName>
    </recommendedName>
</protein>
<evidence type="ECO:0000313" key="1">
    <source>
        <dbReference type="EMBL" id="NNJ24310.1"/>
    </source>
</evidence>
<organism evidence="1 2">
    <name type="scientific">Alienimonas chondri</name>
    <dbReference type="NCBI Taxonomy" id="2681879"/>
    <lineage>
        <taxon>Bacteria</taxon>
        <taxon>Pseudomonadati</taxon>
        <taxon>Planctomycetota</taxon>
        <taxon>Planctomycetia</taxon>
        <taxon>Planctomycetales</taxon>
        <taxon>Planctomycetaceae</taxon>
        <taxon>Alienimonas</taxon>
    </lineage>
</organism>
<sequence length="527" mass="59140">MRSRTPARLGPLAGAAALCLLQGSFGLGETAGAQDADPISVTELIESLELTEKQEAAFQEQERLREESLGKLRQLTGEERQAAAEAFQLKRKVALQKLFTEEQWKRWDDYWTAYWSRQDSEPGPPDTSGPQPAMPLAAPDLEEATGRFQVARMNGRVSLVTPEGKPFFSLGVTHIIALSNPAEGEPNLFVNRFGRDWSNAAPEVEKNLRGWGYNSTGYGTPGPLGERIPYAEGIHTADTSLYFGNRQFSYPDVFDPGWQAEVKQTLRKKIEPHKNNPNLIGIYWTDMPLWDLQYGRRSGKMNWVEAMKSLPAEAPGRRRYEEFVAERGDQAADEDFLRLIARTYYKVLGEETRRLAPDSVIFGERYGSNITPSIVIEEAAPWIDAVAVQPYGNLFNAAEFDRIHRASGGKGILICDHNISFPTEEHPKTMWTQLPTAEEVARTHAKYVNDALAKPYILGYHRCQYIDRFQPHRGVLKQGLVRADGTPHGELVNLIAETNRAVLDRFANWDGPSRELTPSENAGSPQR</sequence>
<dbReference type="SUPFAM" id="SSF51445">
    <property type="entry name" value="(Trans)glycosidases"/>
    <property type="match status" value="1"/>
</dbReference>
<comment type="caution">
    <text evidence="1">The sequence shown here is derived from an EMBL/GenBank/DDBJ whole genome shotgun (WGS) entry which is preliminary data.</text>
</comment>
<dbReference type="InterPro" id="IPR017853">
    <property type="entry name" value="GH"/>
</dbReference>
<dbReference type="EMBL" id="WTPX01000006">
    <property type="protein sequence ID" value="NNJ24310.1"/>
    <property type="molecule type" value="Genomic_DNA"/>
</dbReference>
<reference evidence="1 2" key="1">
    <citation type="journal article" date="2020" name="Syst. Appl. Microbiol.">
        <title>Alienimonas chondri sp. nov., a novel planctomycete isolated from the biofilm of the red alga Chondrus crispus.</title>
        <authorList>
            <person name="Vitorino I."/>
            <person name="Albuquerque L."/>
            <person name="Wiegand S."/>
            <person name="Kallscheuer N."/>
            <person name="da Costa M.S."/>
            <person name="Lobo-da-Cunha A."/>
            <person name="Jogler C."/>
            <person name="Lage O.M."/>
        </authorList>
    </citation>
    <scope>NUCLEOTIDE SEQUENCE [LARGE SCALE GENOMIC DNA]</scope>
    <source>
        <strain evidence="1 2">LzC2</strain>
    </source>
</reference>